<comment type="caution">
    <text evidence="1">The sequence shown here is derived from an EMBL/GenBank/DDBJ whole genome shotgun (WGS) entry which is preliminary data.</text>
</comment>
<accession>A0ABV8LTD1</accession>
<organism evidence="1 2">
    <name type="scientific">Hamadaea flava</name>
    <dbReference type="NCBI Taxonomy" id="1742688"/>
    <lineage>
        <taxon>Bacteria</taxon>
        <taxon>Bacillati</taxon>
        <taxon>Actinomycetota</taxon>
        <taxon>Actinomycetes</taxon>
        <taxon>Micromonosporales</taxon>
        <taxon>Micromonosporaceae</taxon>
        <taxon>Hamadaea</taxon>
    </lineage>
</organism>
<evidence type="ECO:0000313" key="2">
    <source>
        <dbReference type="Proteomes" id="UP001595816"/>
    </source>
</evidence>
<dbReference type="EMBL" id="JBHSAY010000013">
    <property type="protein sequence ID" value="MFC4133628.1"/>
    <property type="molecule type" value="Genomic_DNA"/>
</dbReference>
<proteinExistence type="predicted"/>
<evidence type="ECO:0000313" key="1">
    <source>
        <dbReference type="EMBL" id="MFC4133628.1"/>
    </source>
</evidence>
<name>A0ABV8LTD1_9ACTN</name>
<dbReference type="RefSeq" id="WP_253750733.1">
    <property type="nucleotide sequence ID" value="NZ_JAMZDZ010000001.1"/>
</dbReference>
<gene>
    <name evidence="1" type="ORF">ACFOZ4_23715</name>
</gene>
<sequence length="123" mass="12756">MAAPTLAARFTTLEVRRAGGIAGMSDKVAVTPDGSWTKTAKNGSTKTGKLTAARLDQLLGLTSDQRLGQEALRSQKPTQCRDAFSYVVSVDAISVAYVDCPADGGMPEIAKSVVGVIQEAGAL</sequence>
<dbReference type="Proteomes" id="UP001595816">
    <property type="component" value="Unassembled WGS sequence"/>
</dbReference>
<reference evidence="2" key="1">
    <citation type="journal article" date="2019" name="Int. J. Syst. Evol. Microbiol.">
        <title>The Global Catalogue of Microorganisms (GCM) 10K type strain sequencing project: providing services to taxonomists for standard genome sequencing and annotation.</title>
        <authorList>
            <consortium name="The Broad Institute Genomics Platform"/>
            <consortium name="The Broad Institute Genome Sequencing Center for Infectious Disease"/>
            <person name="Wu L."/>
            <person name="Ma J."/>
        </authorList>
    </citation>
    <scope>NUCLEOTIDE SEQUENCE [LARGE SCALE GENOMIC DNA]</scope>
    <source>
        <strain evidence="2">CGMCC 4.7289</strain>
    </source>
</reference>
<protein>
    <submittedName>
        <fullName evidence="1">Uncharacterized protein</fullName>
    </submittedName>
</protein>
<keyword evidence="2" id="KW-1185">Reference proteome</keyword>